<evidence type="ECO:0000259" key="1">
    <source>
        <dbReference type="PROSITE" id="PS50994"/>
    </source>
</evidence>
<dbReference type="InterPro" id="IPR001584">
    <property type="entry name" value="Integrase_cat-core"/>
</dbReference>
<dbReference type="SUPFAM" id="SSF53098">
    <property type="entry name" value="Ribonuclease H-like"/>
    <property type="match status" value="1"/>
</dbReference>
<dbReference type="InterPro" id="IPR050951">
    <property type="entry name" value="Retrovirus_Pol_polyprotein"/>
</dbReference>
<dbReference type="OrthoDB" id="2267877at2759"/>
<dbReference type="GO" id="GO:0003676">
    <property type="term" value="F:nucleic acid binding"/>
    <property type="evidence" value="ECO:0007669"/>
    <property type="project" value="InterPro"/>
</dbReference>
<dbReference type="GO" id="GO:0005634">
    <property type="term" value="C:nucleus"/>
    <property type="evidence" value="ECO:0007669"/>
    <property type="project" value="UniProtKB-ARBA"/>
</dbReference>
<sequence>AGEIARAVEELIIARHGVPERILSDCGLEFNNLVTTDLAKKHGFQWEFSSPFHHQTTGAVERVIQTLMQKVKKLTEFGAKRWCEYVAASTLAVNMSYNRAIGTSPFVVKKGRLPELDIDKELLQPRIFVSFKQSQDRKKTIMKKYRQQIIKGKILNKKCFEVGDQVLVFRKTQNKMDPDWTPGYVIKEKISEEAYVVRKGEKTIRVNKSHLRLE</sequence>
<protein>
    <submittedName>
        <fullName evidence="2">Gag-Pol polyprotein</fullName>
    </submittedName>
</protein>
<proteinExistence type="predicted"/>
<dbReference type="InterPro" id="IPR012337">
    <property type="entry name" value="RNaseH-like_sf"/>
</dbReference>
<comment type="caution">
    <text evidence="2">The sequence shown here is derived from an EMBL/GenBank/DDBJ whole genome shotgun (WGS) entry which is preliminary data.</text>
</comment>
<evidence type="ECO:0000313" key="3">
    <source>
        <dbReference type="Proteomes" id="UP000740883"/>
    </source>
</evidence>
<dbReference type="PANTHER" id="PTHR37984">
    <property type="entry name" value="PROTEIN CBG26694"/>
    <property type="match status" value="1"/>
</dbReference>
<dbReference type="PROSITE" id="PS50994">
    <property type="entry name" value="INTEGRASE"/>
    <property type="match status" value="1"/>
</dbReference>
<dbReference type="GO" id="GO:0015074">
    <property type="term" value="P:DNA integration"/>
    <property type="evidence" value="ECO:0007669"/>
    <property type="project" value="InterPro"/>
</dbReference>
<evidence type="ECO:0000313" key="2">
    <source>
        <dbReference type="EMBL" id="KAF9762095.1"/>
    </source>
</evidence>
<dbReference type="EMBL" id="SBJO01000212">
    <property type="protein sequence ID" value="KAF9762095.1"/>
    <property type="molecule type" value="Genomic_DNA"/>
</dbReference>
<dbReference type="InterPro" id="IPR036397">
    <property type="entry name" value="RNaseH_sf"/>
</dbReference>
<gene>
    <name evidence="2" type="primary">pol_86</name>
    <name evidence="2" type="ORF">NGRA_2224</name>
</gene>
<keyword evidence="3" id="KW-1185">Reference proteome</keyword>
<dbReference type="Gene3D" id="3.30.420.10">
    <property type="entry name" value="Ribonuclease H-like superfamily/Ribonuclease H"/>
    <property type="match status" value="1"/>
</dbReference>
<feature type="domain" description="Integrase catalytic" evidence="1">
    <location>
        <begin position="1"/>
        <end position="113"/>
    </location>
</feature>
<accession>A0A9P6GXX7</accession>
<reference evidence="2 3" key="1">
    <citation type="journal article" date="2020" name="Genome Biol. Evol.">
        <title>Comparative genomics of strictly vertically transmitted, feminizing microsporidia endosymbionts of amphipod crustaceans.</title>
        <authorList>
            <person name="Cormier A."/>
            <person name="Chebbi M.A."/>
            <person name="Giraud I."/>
            <person name="Wattier R."/>
            <person name="Teixeira M."/>
            <person name="Gilbert C."/>
            <person name="Rigaud T."/>
            <person name="Cordaux R."/>
        </authorList>
    </citation>
    <scope>NUCLEOTIDE SEQUENCE [LARGE SCALE GENOMIC DNA]</scope>
    <source>
        <strain evidence="2 3">Ou3-Ou53</strain>
    </source>
</reference>
<name>A0A9P6GXX7_9MICR</name>
<dbReference type="PANTHER" id="PTHR37984:SF5">
    <property type="entry name" value="PROTEIN NYNRIN-LIKE"/>
    <property type="match status" value="1"/>
</dbReference>
<dbReference type="AlphaFoldDB" id="A0A9P6GXX7"/>
<feature type="non-terminal residue" evidence="2">
    <location>
        <position position="1"/>
    </location>
</feature>
<dbReference type="Proteomes" id="UP000740883">
    <property type="component" value="Unassembled WGS sequence"/>
</dbReference>
<organism evidence="2 3">
    <name type="scientific">Nosema granulosis</name>
    <dbReference type="NCBI Taxonomy" id="83296"/>
    <lineage>
        <taxon>Eukaryota</taxon>
        <taxon>Fungi</taxon>
        <taxon>Fungi incertae sedis</taxon>
        <taxon>Microsporidia</taxon>
        <taxon>Nosematidae</taxon>
        <taxon>Nosema</taxon>
    </lineage>
</organism>